<comment type="subunit">
    <text evidence="6">Homodecamer.</text>
</comment>
<accession>A0A1B1Z9N1</accession>
<comment type="catalytic activity">
    <reaction evidence="1 6">
        <text>beta-D-ribopyranose = beta-D-ribofuranose</text>
        <dbReference type="Rhea" id="RHEA:25432"/>
        <dbReference type="ChEBI" id="CHEBI:27476"/>
        <dbReference type="ChEBI" id="CHEBI:47002"/>
        <dbReference type="EC" id="5.4.99.62"/>
    </reaction>
</comment>
<dbReference type="AlphaFoldDB" id="A0A1B1Z9N1"/>
<dbReference type="EC" id="5.4.99.62" evidence="2 6"/>
<dbReference type="GO" id="GO:0005829">
    <property type="term" value="C:cytosol"/>
    <property type="evidence" value="ECO:0007669"/>
    <property type="project" value="TreeGrafter"/>
</dbReference>
<feature type="active site" description="Proton donor" evidence="6">
    <location>
        <position position="20"/>
    </location>
</feature>
<dbReference type="InterPro" id="IPR007721">
    <property type="entry name" value="RbsD_FucU"/>
</dbReference>
<keyword evidence="4 6" id="KW-0413">Isomerase</keyword>
<evidence type="ECO:0000256" key="6">
    <source>
        <dbReference type="HAMAP-Rule" id="MF_01661"/>
    </source>
</evidence>
<comment type="similarity">
    <text evidence="6">Belongs to the RbsD / FucU family. RbsD subfamily.</text>
</comment>
<dbReference type="SUPFAM" id="SSF102546">
    <property type="entry name" value="RbsD-like"/>
    <property type="match status" value="1"/>
</dbReference>
<dbReference type="OrthoDB" id="9805009at2"/>
<sequence length="131" mass="14423">MKRHGILNSHISKVLTDLGHTDSIVIADAGLPIPAHVPRIDLALTLGVPSFEDVVKAVSDDLVVEHVILASEIQEKNVKTLQYLNQTFSDRDIEFVSHEQFKELTKHAKAVIRTGEATPYANCILKAGVIF</sequence>
<keyword evidence="5 6" id="KW-0119">Carbohydrate metabolism</keyword>
<evidence type="ECO:0000313" key="7">
    <source>
        <dbReference type="EMBL" id="ANX14152.1"/>
    </source>
</evidence>
<comment type="pathway">
    <text evidence="6">Carbohydrate metabolism; D-ribose degradation; D-ribose 5-phosphate from beta-D-ribopyranose: step 1/2.</text>
</comment>
<dbReference type="NCBIfam" id="NF008761">
    <property type="entry name" value="PRK11797.1"/>
    <property type="match status" value="1"/>
</dbReference>
<evidence type="ECO:0000256" key="5">
    <source>
        <dbReference type="ARBA" id="ARBA00023277"/>
    </source>
</evidence>
<keyword evidence="8" id="KW-1185">Reference proteome</keyword>
<comment type="subcellular location">
    <subcellularLocation>
        <location evidence="6">Cytoplasm</location>
    </subcellularLocation>
</comment>
<dbReference type="UniPathway" id="UPA00916">
    <property type="reaction ID" value="UER00888"/>
</dbReference>
<dbReference type="KEGG" id="far:ABE41_019235"/>
<dbReference type="InterPro" id="IPR023750">
    <property type="entry name" value="RbsD-like_sf"/>
</dbReference>
<dbReference type="InterPro" id="IPR023064">
    <property type="entry name" value="D-ribose_pyranase"/>
</dbReference>
<keyword evidence="3 6" id="KW-0963">Cytoplasm</keyword>
<dbReference type="HAMAP" id="MF_01661">
    <property type="entry name" value="D_rib_pyranase"/>
    <property type="match status" value="1"/>
</dbReference>
<reference evidence="7 8" key="1">
    <citation type="submission" date="2016-08" db="EMBL/GenBank/DDBJ databases">
        <title>Complete genome sequence of Fictibacillus arsenicus G25-54, a strain with toxicity to nematodes and a potential arsenic-resistance activity.</title>
        <authorList>
            <person name="Zheng Z."/>
        </authorList>
    </citation>
    <scope>NUCLEOTIDE SEQUENCE [LARGE SCALE GENOMIC DNA]</scope>
    <source>
        <strain evidence="7 8">G25-54</strain>
    </source>
</reference>
<feature type="binding site" evidence="6">
    <location>
        <position position="28"/>
    </location>
    <ligand>
        <name>substrate</name>
    </ligand>
</feature>
<dbReference type="GO" id="GO:0048029">
    <property type="term" value="F:monosaccharide binding"/>
    <property type="evidence" value="ECO:0007669"/>
    <property type="project" value="InterPro"/>
</dbReference>
<evidence type="ECO:0000256" key="3">
    <source>
        <dbReference type="ARBA" id="ARBA00022490"/>
    </source>
</evidence>
<dbReference type="Pfam" id="PF05025">
    <property type="entry name" value="RbsD_FucU"/>
    <property type="match status" value="1"/>
</dbReference>
<dbReference type="GO" id="GO:0062193">
    <property type="term" value="F:D-ribose pyranase activity"/>
    <property type="evidence" value="ECO:0007669"/>
    <property type="project" value="UniProtKB-EC"/>
</dbReference>
<evidence type="ECO:0000256" key="2">
    <source>
        <dbReference type="ARBA" id="ARBA00012862"/>
    </source>
</evidence>
<evidence type="ECO:0000256" key="4">
    <source>
        <dbReference type="ARBA" id="ARBA00023235"/>
    </source>
</evidence>
<dbReference type="EMBL" id="CP016761">
    <property type="protein sequence ID" value="ANX14152.1"/>
    <property type="molecule type" value="Genomic_DNA"/>
</dbReference>
<dbReference type="PANTHER" id="PTHR37831:SF1">
    <property type="entry name" value="D-RIBOSE PYRANASE"/>
    <property type="match status" value="1"/>
</dbReference>
<feature type="binding site" evidence="6">
    <location>
        <position position="98"/>
    </location>
    <ligand>
        <name>substrate</name>
    </ligand>
</feature>
<name>A0A1B1Z9N1_9BACL</name>
<dbReference type="STRING" id="255247.ABE41_019235"/>
<dbReference type="RefSeq" id="WP_066293951.1">
    <property type="nucleotide sequence ID" value="NZ_CP016761.1"/>
</dbReference>
<feature type="binding site" evidence="6">
    <location>
        <begin position="120"/>
        <end position="122"/>
    </location>
    <ligand>
        <name>substrate</name>
    </ligand>
</feature>
<comment type="function">
    <text evidence="6">Catalyzes the interconversion of beta-pyran and beta-furan forms of D-ribose.</text>
</comment>
<dbReference type="GO" id="GO:0019303">
    <property type="term" value="P:D-ribose catabolic process"/>
    <property type="evidence" value="ECO:0007669"/>
    <property type="project" value="UniProtKB-UniRule"/>
</dbReference>
<dbReference type="GO" id="GO:0016872">
    <property type="term" value="F:intramolecular lyase activity"/>
    <property type="evidence" value="ECO:0007669"/>
    <property type="project" value="UniProtKB-UniRule"/>
</dbReference>
<dbReference type="PANTHER" id="PTHR37831">
    <property type="entry name" value="D-RIBOSE PYRANASE"/>
    <property type="match status" value="1"/>
</dbReference>
<organism evidence="7 8">
    <name type="scientific">Fictibacillus arsenicus</name>
    <dbReference type="NCBI Taxonomy" id="255247"/>
    <lineage>
        <taxon>Bacteria</taxon>
        <taxon>Bacillati</taxon>
        <taxon>Bacillota</taxon>
        <taxon>Bacilli</taxon>
        <taxon>Bacillales</taxon>
        <taxon>Fictibacillaceae</taxon>
        <taxon>Fictibacillus</taxon>
    </lineage>
</organism>
<gene>
    <name evidence="6" type="primary">rbsD</name>
    <name evidence="7" type="ORF">ABE41_019235</name>
</gene>
<evidence type="ECO:0000313" key="8">
    <source>
        <dbReference type="Proteomes" id="UP000077412"/>
    </source>
</evidence>
<dbReference type="Gene3D" id="3.40.1650.10">
    <property type="entry name" value="RbsD-like domain"/>
    <property type="match status" value="1"/>
</dbReference>
<evidence type="ECO:0000256" key="1">
    <source>
        <dbReference type="ARBA" id="ARBA00000223"/>
    </source>
</evidence>
<proteinExistence type="inferred from homology"/>
<protein>
    <recommendedName>
        <fullName evidence="2 6">D-ribose pyranase</fullName>
        <ecNumber evidence="2 6">5.4.99.62</ecNumber>
    </recommendedName>
</protein>
<dbReference type="Proteomes" id="UP000077412">
    <property type="component" value="Chromosome"/>
</dbReference>